<dbReference type="RefSeq" id="WP_266241838.1">
    <property type="nucleotide sequence ID" value="NZ_JAMXWG010000043.1"/>
</dbReference>
<gene>
    <name evidence="2" type="ORF">NIE36_37705</name>
    <name evidence="1" type="ORF">OSB80_37795</name>
</gene>
<keyword evidence="3" id="KW-1185">Reference proteome</keyword>
<proteinExistence type="predicted"/>
<evidence type="ECO:0000313" key="4">
    <source>
        <dbReference type="Proteomes" id="UP001242288"/>
    </source>
</evidence>
<evidence type="ECO:0000313" key="3">
    <source>
        <dbReference type="Proteomes" id="UP001209412"/>
    </source>
</evidence>
<dbReference type="InterPro" id="IPR011990">
    <property type="entry name" value="TPR-like_helical_dom_sf"/>
</dbReference>
<organism evidence="2 4">
    <name type="scientific">Paraburkholderia madseniana</name>
    <dbReference type="NCBI Taxonomy" id="2599607"/>
    <lineage>
        <taxon>Bacteria</taxon>
        <taxon>Pseudomonadati</taxon>
        <taxon>Pseudomonadota</taxon>
        <taxon>Betaproteobacteria</taxon>
        <taxon>Burkholderiales</taxon>
        <taxon>Burkholderiaceae</taxon>
        <taxon>Paraburkholderia</taxon>
    </lineage>
</organism>
<evidence type="ECO:0000313" key="2">
    <source>
        <dbReference type="EMBL" id="MDQ6412864.1"/>
    </source>
</evidence>
<sequence length="385" mass="42049">MPTIRDIAIAIPLLLAAQGHAQQAPFAPDAVKGIADSTFDSPVFKTMVQRLQQQSASAIQSIGGAELARVKASLPKGADLGHLRYGTHNVVSNDGDAVVTLIIQAAHETPTDRAPILARLADLAGQRIPEALNVEGFLSEYGIWGTPQSMPRALQMYRSAASLNYQPAVYNLALAAAYGKGSQADVNNATALISEAYSIAPDPSGRVCGFGAFLSYRQGDREESLRYASKGCMSDLASIPKALYDDQVVPAQRIMLLRASIATGVDDGYGLLERTTRAMKPDSQYLWCKYALVNKYRRSLVGNRLMDDALSCYHDLQPAGADPRQELIRRETTIPGIVGFVPIEIRALQKLRESNHFHYAWSVPYLPFRQDDADLFEPFVKHAKS</sequence>
<dbReference type="Proteomes" id="UP001209412">
    <property type="component" value="Unassembled WGS sequence"/>
</dbReference>
<accession>A0AAP5BN68</accession>
<dbReference type="Proteomes" id="UP001242288">
    <property type="component" value="Unassembled WGS sequence"/>
</dbReference>
<dbReference type="Gene3D" id="1.25.40.10">
    <property type="entry name" value="Tetratricopeptide repeat domain"/>
    <property type="match status" value="1"/>
</dbReference>
<dbReference type="AlphaFoldDB" id="A0AAP5BN68"/>
<evidence type="ECO:0008006" key="5">
    <source>
        <dbReference type="Google" id="ProtNLM"/>
    </source>
</evidence>
<reference evidence="2" key="1">
    <citation type="submission" date="2022-06" db="EMBL/GenBank/DDBJ databases">
        <title>PHB producers.</title>
        <authorList>
            <person name="Besaury L."/>
        </authorList>
    </citation>
    <scope>NUCLEOTIDE SEQUENCE</scope>
    <source>
        <strain evidence="2 3">SEWS6</strain>
    </source>
</reference>
<name>A0AAP5BN68_9BURK</name>
<evidence type="ECO:0000313" key="1">
    <source>
        <dbReference type="EMBL" id="MCX4151050.1"/>
    </source>
</evidence>
<dbReference type="EMBL" id="JAMXWF010000048">
    <property type="protein sequence ID" value="MDQ6412864.1"/>
    <property type="molecule type" value="Genomic_DNA"/>
</dbReference>
<dbReference type="EMBL" id="JAPKHW010000048">
    <property type="protein sequence ID" value="MCX4151050.1"/>
    <property type="molecule type" value="Genomic_DNA"/>
</dbReference>
<dbReference type="SUPFAM" id="SSF81901">
    <property type="entry name" value="HCP-like"/>
    <property type="match status" value="1"/>
</dbReference>
<protein>
    <recommendedName>
        <fullName evidence="5">Sel1 repeat family protein</fullName>
    </recommendedName>
</protein>
<comment type="caution">
    <text evidence="2">The sequence shown here is derived from an EMBL/GenBank/DDBJ whole genome shotgun (WGS) entry which is preliminary data.</text>
</comment>